<dbReference type="Gene3D" id="1.10.260.40">
    <property type="entry name" value="lambda repressor-like DNA-binding domains"/>
    <property type="match status" value="1"/>
</dbReference>
<keyword evidence="3" id="KW-0804">Transcription</keyword>
<evidence type="ECO:0000313" key="6">
    <source>
        <dbReference type="EMBL" id="NYG35480.1"/>
    </source>
</evidence>
<keyword evidence="2" id="KW-0238">DNA-binding</keyword>
<dbReference type="SUPFAM" id="SSF47413">
    <property type="entry name" value="lambda repressor-like DNA-binding domains"/>
    <property type="match status" value="1"/>
</dbReference>
<evidence type="ECO:0000256" key="3">
    <source>
        <dbReference type="ARBA" id="ARBA00023163"/>
    </source>
</evidence>
<gene>
    <name evidence="6" type="ORF">BDD16_004542</name>
</gene>
<feature type="compositionally biased region" description="Low complexity" evidence="4">
    <location>
        <begin position="1"/>
        <end position="30"/>
    </location>
</feature>
<comment type="caution">
    <text evidence="6">The sequence shown here is derived from an EMBL/GenBank/DDBJ whole genome shotgun (WGS) entry which is preliminary data.</text>
</comment>
<dbReference type="RefSeq" id="WP_310732879.1">
    <property type="nucleotide sequence ID" value="NZ_JACCFH010000002.1"/>
</dbReference>
<name>A0A7Y9R5C3_9BURK</name>
<keyword evidence="7" id="KW-1185">Reference proteome</keyword>
<dbReference type="Proteomes" id="UP000518288">
    <property type="component" value="Unassembled WGS sequence"/>
</dbReference>
<evidence type="ECO:0000256" key="1">
    <source>
        <dbReference type="ARBA" id="ARBA00023015"/>
    </source>
</evidence>
<keyword evidence="1" id="KW-0805">Transcription regulation</keyword>
<dbReference type="InterPro" id="IPR010982">
    <property type="entry name" value="Lambda_DNA-bd_dom_sf"/>
</dbReference>
<organism evidence="6 7">
    <name type="scientific">Sphaerotilus montanus</name>
    <dbReference type="NCBI Taxonomy" id="522889"/>
    <lineage>
        <taxon>Bacteria</taxon>
        <taxon>Pseudomonadati</taxon>
        <taxon>Pseudomonadota</taxon>
        <taxon>Betaproteobacteria</taxon>
        <taxon>Burkholderiales</taxon>
        <taxon>Sphaerotilaceae</taxon>
        <taxon>Sphaerotilus</taxon>
    </lineage>
</organism>
<dbReference type="GO" id="GO:0003700">
    <property type="term" value="F:DNA-binding transcription factor activity"/>
    <property type="evidence" value="ECO:0007669"/>
    <property type="project" value="TreeGrafter"/>
</dbReference>
<dbReference type="InterPro" id="IPR001387">
    <property type="entry name" value="Cro/C1-type_HTH"/>
</dbReference>
<dbReference type="GO" id="GO:0003677">
    <property type="term" value="F:DNA binding"/>
    <property type="evidence" value="ECO:0007669"/>
    <property type="project" value="UniProtKB-KW"/>
</dbReference>
<dbReference type="PANTHER" id="PTHR46797:SF23">
    <property type="entry name" value="HTH-TYPE TRANSCRIPTIONAL REGULATOR SUTR"/>
    <property type="match status" value="1"/>
</dbReference>
<dbReference type="PROSITE" id="PS50943">
    <property type="entry name" value="HTH_CROC1"/>
    <property type="match status" value="1"/>
</dbReference>
<dbReference type="CDD" id="cd00093">
    <property type="entry name" value="HTH_XRE"/>
    <property type="match status" value="1"/>
</dbReference>
<sequence length="111" mass="11491">MSATESPSPSARAAAPAAVPAKTPATVPGTLSATAPGVARRLLALNLVRLRAQRGWSQEALAHESGLHRTFIAHVERQVRNASIDNVERLADALGVSVAAMFQPPPDPPAG</sequence>
<evidence type="ECO:0000256" key="4">
    <source>
        <dbReference type="SAM" id="MobiDB-lite"/>
    </source>
</evidence>
<accession>A0A7Y9R5C3</accession>
<feature type="domain" description="HTH cro/C1-type" evidence="5">
    <location>
        <begin position="47"/>
        <end position="101"/>
    </location>
</feature>
<dbReference type="SMART" id="SM00530">
    <property type="entry name" value="HTH_XRE"/>
    <property type="match status" value="1"/>
</dbReference>
<evidence type="ECO:0000259" key="5">
    <source>
        <dbReference type="PROSITE" id="PS50943"/>
    </source>
</evidence>
<feature type="region of interest" description="Disordered" evidence="4">
    <location>
        <begin position="1"/>
        <end position="32"/>
    </location>
</feature>
<reference evidence="6 7" key="1">
    <citation type="submission" date="2020-07" db="EMBL/GenBank/DDBJ databases">
        <title>Genomic Encyclopedia of Archaeal and Bacterial Type Strains, Phase II (KMG-II): from individual species to whole genera.</title>
        <authorList>
            <person name="Goeker M."/>
        </authorList>
    </citation>
    <scope>NUCLEOTIDE SEQUENCE [LARGE SCALE GENOMIC DNA]</scope>
    <source>
        <strain evidence="6 7">DSM 21226</strain>
    </source>
</reference>
<evidence type="ECO:0000256" key="2">
    <source>
        <dbReference type="ARBA" id="ARBA00023125"/>
    </source>
</evidence>
<dbReference type="AlphaFoldDB" id="A0A7Y9R5C3"/>
<evidence type="ECO:0000313" key="7">
    <source>
        <dbReference type="Proteomes" id="UP000518288"/>
    </source>
</evidence>
<dbReference type="EMBL" id="JACCFH010000002">
    <property type="protein sequence ID" value="NYG35480.1"/>
    <property type="molecule type" value="Genomic_DNA"/>
</dbReference>
<dbReference type="PANTHER" id="PTHR46797">
    <property type="entry name" value="HTH-TYPE TRANSCRIPTIONAL REGULATOR"/>
    <property type="match status" value="1"/>
</dbReference>
<dbReference type="Pfam" id="PF01381">
    <property type="entry name" value="HTH_3"/>
    <property type="match status" value="1"/>
</dbReference>
<dbReference type="InterPro" id="IPR050807">
    <property type="entry name" value="TransReg_Diox_bact_type"/>
</dbReference>
<protein>
    <submittedName>
        <fullName evidence="6">Ribosome-binding protein aMBF1 (Putative translation factor)</fullName>
    </submittedName>
</protein>
<proteinExistence type="predicted"/>
<dbReference type="GO" id="GO:0005829">
    <property type="term" value="C:cytosol"/>
    <property type="evidence" value="ECO:0007669"/>
    <property type="project" value="TreeGrafter"/>
</dbReference>